<comment type="caution">
    <text evidence="3">The sequence shown here is derived from an EMBL/GenBank/DDBJ whole genome shotgun (WGS) entry which is preliminary data.</text>
</comment>
<sequence>MKKALVIIDFINDIVDLNGKIPSCAQQAIDNNTIENANRSILWAQSQHIPCIYIKVGFHNNYLDLPQHSPMFGKAQSINALNLNEWGTQFHQNLLIGKEDIVITKPRVNPFHNTQLDSVLSANKITDIYFCGVSTTWAIQSAARDAHDRDYRVHIIADACTAATEEEHNTSITTLSRIATIHQSTDVK</sequence>
<reference evidence="3 4" key="1">
    <citation type="submission" date="2016-12" db="EMBL/GenBank/DDBJ databases">
        <title>Diversity of luminous bacteria.</title>
        <authorList>
            <person name="Yoshizawa S."/>
            <person name="Kogure K."/>
        </authorList>
    </citation>
    <scope>NUCLEOTIDE SEQUENCE [LARGE SCALE GENOMIC DNA]</scope>
    <source>
        <strain evidence="3 4">LC1-200</strain>
    </source>
</reference>
<dbReference type="EMBL" id="MSCJ01000001">
    <property type="protein sequence ID" value="PQJ66665.1"/>
    <property type="molecule type" value="Genomic_DNA"/>
</dbReference>
<dbReference type="GO" id="GO:0016787">
    <property type="term" value="F:hydrolase activity"/>
    <property type="evidence" value="ECO:0007669"/>
    <property type="project" value="UniProtKB-KW"/>
</dbReference>
<name>A0A2S7VXP4_PHOAN</name>
<evidence type="ECO:0000313" key="4">
    <source>
        <dbReference type="Proteomes" id="UP000238730"/>
    </source>
</evidence>
<evidence type="ECO:0000259" key="2">
    <source>
        <dbReference type="Pfam" id="PF00857"/>
    </source>
</evidence>
<proteinExistence type="predicted"/>
<dbReference type="InterPro" id="IPR000868">
    <property type="entry name" value="Isochorismatase-like_dom"/>
</dbReference>
<feature type="domain" description="Isochorismatase-like" evidence="2">
    <location>
        <begin position="4"/>
        <end position="181"/>
    </location>
</feature>
<accession>A0A2S7VXP4</accession>
<dbReference type="InterPro" id="IPR036380">
    <property type="entry name" value="Isochorismatase-like_sf"/>
</dbReference>
<dbReference type="InterPro" id="IPR050272">
    <property type="entry name" value="Isochorismatase-like_hydrls"/>
</dbReference>
<dbReference type="CDD" id="cd00431">
    <property type="entry name" value="cysteine_hydrolases"/>
    <property type="match status" value="1"/>
</dbReference>
<keyword evidence="1" id="KW-0378">Hydrolase</keyword>
<dbReference type="RefSeq" id="WP_105060006.1">
    <property type="nucleotide sequence ID" value="NZ_MSCJ01000001.1"/>
</dbReference>
<dbReference type="Pfam" id="PF00857">
    <property type="entry name" value="Isochorismatase"/>
    <property type="match status" value="1"/>
</dbReference>
<dbReference type="Gene3D" id="3.40.50.850">
    <property type="entry name" value="Isochorismatase-like"/>
    <property type="match status" value="1"/>
</dbReference>
<gene>
    <name evidence="3" type="ORF">BTO08_04165</name>
</gene>
<dbReference type="SUPFAM" id="SSF52499">
    <property type="entry name" value="Isochorismatase-like hydrolases"/>
    <property type="match status" value="1"/>
</dbReference>
<dbReference type="PANTHER" id="PTHR43540">
    <property type="entry name" value="PEROXYUREIDOACRYLATE/UREIDOACRYLATE AMIDOHYDROLASE-RELATED"/>
    <property type="match status" value="1"/>
</dbReference>
<dbReference type="Proteomes" id="UP000238730">
    <property type="component" value="Unassembled WGS sequence"/>
</dbReference>
<dbReference type="OrthoDB" id="5294192at2"/>
<evidence type="ECO:0000313" key="3">
    <source>
        <dbReference type="EMBL" id="PQJ66665.1"/>
    </source>
</evidence>
<dbReference type="AlphaFoldDB" id="A0A2S7VXP4"/>
<organism evidence="3 4">
    <name type="scientific">Photobacterium angustum</name>
    <dbReference type="NCBI Taxonomy" id="661"/>
    <lineage>
        <taxon>Bacteria</taxon>
        <taxon>Pseudomonadati</taxon>
        <taxon>Pseudomonadota</taxon>
        <taxon>Gammaproteobacteria</taxon>
        <taxon>Vibrionales</taxon>
        <taxon>Vibrionaceae</taxon>
        <taxon>Photobacterium</taxon>
    </lineage>
</organism>
<evidence type="ECO:0000256" key="1">
    <source>
        <dbReference type="ARBA" id="ARBA00022801"/>
    </source>
</evidence>
<dbReference type="PANTHER" id="PTHR43540:SF1">
    <property type="entry name" value="ISOCHORISMATASE HYDROLASE"/>
    <property type="match status" value="1"/>
</dbReference>
<protein>
    <submittedName>
        <fullName evidence="3">Isochorismatase</fullName>
    </submittedName>
</protein>